<gene>
    <name evidence="3" type="ORF">TrST_g7730</name>
</gene>
<feature type="region of interest" description="Disordered" evidence="1">
    <location>
        <begin position="1"/>
        <end position="20"/>
    </location>
</feature>
<evidence type="ECO:0000313" key="3">
    <source>
        <dbReference type="EMBL" id="GMH58001.1"/>
    </source>
</evidence>
<feature type="region of interest" description="Disordered" evidence="1">
    <location>
        <begin position="290"/>
        <end position="322"/>
    </location>
</feature>
<comment type="caution">
    <text evidence="3">The sequence shown here is derived from an EMBL/GenBank/DDBJ whole genome shotgun (WGS) entry which is preliminary data.</text>
</comment>
<dbReference type="EMBL" id="BRXY01000050">
    <property type="protein sequence ID" value="GMH58001.1"/>
    <property type="molecule type" value="Genomic_DNA"/>
</dbReference>
<dbReference type="Gene3D" id="3.40.50.1820">
    <property type="entry name" value="alpha/beta hydrolase"/>
    <property type="match status" value="1"/>
</dbReference>
<evidence type="ECO:0000259" key="2">
    <source>
        <dbReference type="Pfam" id="PF01738"/>
    </source>
</evidence>
<dbReference type="Pfam" id="PF01738">
    <property type="entry name" value="DLH"/>
    <property type="match status" value="1"/>
</dbReference>
<feature type="domain" description="Dienelactone hydrolase" evidence="2">
    <location>
        <begin position="52"/>
        <end position="280"/>
    </location>
</feature>
<evidence type="ECO:0000313" key="4">
    <source>
        <dbReference type="Proteomes" id="UP001165085"/>
    </source>
</evidence>
<keyword evidence="4" id="KW-1185">Reference proteome</keyword>
<dbReference type="SUPFAM" id="SSF53474">
    <property type="entry name" value="alpha/beta-Hydrolases"/>
    <property type="match status" value="1"/>
</dbReference>
<protein>
    <recommendedName>
        <fullName evidence="2">Dienelactone hydrolase domain-containing protein</fullName>
    </recommendedName>
</protein>
<feature type="compositionally biased region" description="Pro residues" evidence="1">
    <location>
        <begin position="1"/>
        <end position="13"/>
    </location>
</feature>
<organism evidence="3 4">
    <name type="scientific">Triparma strigata</name>
    <dbReference type="NCBI Taxonomy" id="1606541"/>
    <lineage>
        <taxon>Eukaryota</taxon>
        <taxon>Sar</taxon>
        <taxon>Stramenopiles</taxon>
        <taxon>Ochrophyta</taxon>
        <taxon>Bolidophyceae</taxon>
        <taxon>Parmales</taxon>
        <taxon>Triparmaceae</taxon>
        <taxon>Triparma</taxon>
    </lineage>
</organism>
<reference evidence="4" key="1">
    <citation type="journal article" date="2023" name="Commun. Biol.">
        <title>Genome analysis of Parmales, the sister group of diatoms, reveals the evolutionary specialization of diatoms from phago-mixotrophs to photoautotrophs.</title>
        <authorList>
            <person name="Ban H."/>
            <person name="Sato S."/>
            <person name="Yoshikawa S."/>
            <person name="Yamada K."/>
            <person name="Nakamura Y."/>
            <person name="Ichinomiya M."/>
            <person name="Sato N."/>
            <person name="Blanc-Mathieu R."/>
            <person name="Endo H."/>
            <person name="Kuwata A."/>
            <person name="Ogata H."/>
        </authorList>
    </citation>
    <scope>NUCLEOTIDE SEQUENCE [LARGE SCALE GENOMIC DNA]</scope>
    <source>
        <strain evidence="4">NIES 3701</strain>
    </source>
</reference>
<dbReference type="InterPro" id="IPR029058">
    <property type="entry name" value="AB_hydrolase_fold"/>
</dbReference>
<proteinExistence type="predicted"/>
<dbReference type="Proteomes" id="UP001165085">
    <property type="component" value="Unassembled WGS sequence"/>
</dbReference>
<dbReference type="InterPro" id="IPR002925">
    <property type="entry name" value="Dienelactn_hydro"/>
</dbReference>
<accession>A0A9W6ZTX7</accession>
<dbReference type="OrthoDB" id="17560at2759"/>
<dbReference type="PANTHER" id="PTHR17630">
    <property type="entry name" value="DIENELACTONE HYDROLASE"/>
    <property type="match status" value="1"/>
</dbReference>
<sequence length="342" mass="36555">MSLPPPPCCPPSSLPALSAPAGTRSGTTIIIEGLDGADFLDLYIVGALDTVNPATKAVIIYSDVYGEKSGNHRRFADQLQSSLGPEYVVVLPDFFRGAPALNPIKFLPEQVANVLGAPAMIFRLKFTYTFDPVIKRDSANTVVPWLKSKGITEFACVGFCYGGWCAGQSLALPEKPFSCGVGIHPSFNVELLHGGTEEQLAEAIGSTPILLLPAGNDRETLKPGGECVRMLAGARGVNEEDVSVCFDDMIHGWVTRGDDSKSQGVLNAQKDALKRCSDFILQNIGTRSNKKGAGLTLDTSHDSETMEFPNSPLPPQSPSTPLVHTTHGMIDDDDVMIPAEIN</sequence>
<dbReference type="PANTHER" id="PTHR17630:SF44">
    <property type="entry name" value="PROTEIN AIM2"/>
    <property type="match status" value="1"/>
</dbReference>
<dbReference type="AlphaFoldDB" id="A0A9W6ZTX7"/>
<dbReference type="GO" id="GO:0016787">
    <property type="term" value="F:hydrolase activity"/>
    <property type="evidence" value="ECO:0007669"/>
    <property type="project" value="InterPro"/>
</dbReference>
<evidence type="ECO:0000256" key="1">
    <source>
        <dbReference type="SAM" id="MobiDB-lite"/>
    </source>
</evidence>
<name>A0A9W6ZTX7_9STRA</name>